<organism evidence="2 3">
    <name type="scientific">Caballeronia catudaia</name>
    <dbReference type="NCBI Taxonomy" id="1777136"/>
    <lineage>
        <taxon>Bacteria</taxon>
        <taxon>Pseudomonadati</taxon>
        <taxon>Pseudomonadota</taxon>
        <taxon>Betaproteobacteria</taxon>
        <taxon>Burkholderiales</taxon>
        <taxon>Burkholderiaceae</taxon>
        <taxon>Caballeronia</taxon>
    </lineage>
</organism>
<keyword evidence="3" id="KW-1185">Reference proteome</keyword>
<evidence type="ECO:0000256" key="1">
    <source>
        <dbReference type="SAM" id="MobiDB-lite"/>
    </source>
</evidence>
<accession>A0A158D944</accession>
<evidence type="ECO:0000313" key="2">
    <source>
        <dbReference type="EMBL" id="SAK90297.1"/>
    </source>
</evidence>
<dbReference type="Proteomes" id="UP000054870">
    <property type="component" value="Unassembled WGS sequence"/>
</dbReference>
<reference evidence="2" key="1">
    <citation type="submission" date="2016-01" db="EMBL/GenBank/DDBJ databases">
        <authorList>
            <person name="Peeters C."/>
        </authorList>
    </citation>
    <scope>NUCLEOTIDE SEQUENCE [LARGE SCALE GENOMIC DNA]</scope>
    <source>
        <strain evidence="2">LMG 29318</strain>
    </source>
</reference>
<protein>
    <submittedName>
        <fullName evidence="2">Uncharacterized protein</fullName>
    </submittedName>
</protein>
<dbReference type="RefSeq" id="WP_143746574.1">
    <property type="nucleotide sequence ID" value="NZ_FCOF02000052.1"/>
</dbReference>
<proteinExistence type="predicted"/>
<dbReference type="EMBL" id="FCOF02000052">
    <property type="protein sequence ID" value="SAK90297.1"/>
    <property type="molecule type" value="Genomic_DNA"/>
</dbReference>
<gene>
    <name evidence="2" type="ORF">AWB75_06298</name>
</gene>
<dbReference type="AlphaFoldDB" id="A0A158D944"/>
<feature type="region of interest" description="Disordered" evidence="1">
    <location>
        <begin position="100"/>
        <end position="122"/>
    </location>
</feature>
<dbReference type="OrthoDB" id="9830992at2"/>
<name>A0A158D944_9BURK</name>
<evidence type="ECO:0000313" key="3">
    <source>
        <dbReference type="Proteomes" id="UP000054870"/>
    </source>
</evidence>
<sequence length="122" mass="13422">MYESENKKFLDMAQEVMGEAHTPETITALAKHAAELVALRGSSAGAPDLVSIGTRISECLYLIKDAVVATAGDTLESRKEAAAMCFSFLAKAVEMPRRRAAVHAHRRTIQGHRPRPERHDRP</sequence>
<feature type="compositionally biased region" description="Basic residues" evidence="1">
    <location>
        <begin position="100"/>
        <end position="116"/>
    </location>
</feature>
<comment type="caution">
    <text evidence="2">The sequence shown here is derived from an EMBL/GenBank/DDBJ whole genome shotgun (WGS) entry which is preliminary data.</text>
</comment>